<dbReference type="RefSeq" id="WP_113892565.1">
    <property type="nucleotide sequence ID" value="NZ_QNRK01000042.1"/>
</dbReference>
<protein>
    <submittedName>
        <fullName evidence="1">Uncharacterized protein</fullName>
    </submittedName>
</protein>
<evidence type="ECO:0000313" key="2">
    <source>
        <dbReference type="Proteomes" id="UP000253529"/>
    </source>
</evidence>
<proteinExistence type="predicted"/>
<gene>
    <name evidence="1" type="ORF">DFR50_14245</name>
</gene>
<reference evidence="1 2" key="1">
    <citation type="submission" date="2018-06" db="EMBL/GenBank/DDBJ databases">
        <title>Genomic Encyclopedia of Type Strains, Phase IV (KMG-IV): sequencing the most valuable type-strain genomes for metagenomic binning, comparative biology and taxonomic classification.</title>
        <authorList>
            <person name="Goeker M."/>
        </authorList>
    </citation>
    <scope>NUCLEOTIDE SEQUENCE [LARGE SCALE GENOMIC DNA]</scope>
    <source>
        <strain evidence="1 2">DSM 24875</strain>
    </source>
</reference>
<sequence length="64" mass="7210">MNDDPILQFFAWSHLPPHLKAVSKPFGDLATSIAETLPDNPERNVALRKLLEAKDAAVRARLFR</sequence>
<comment type="caution">
    <text evidence="1">The sequence shown here is derived from an EMBL/GenBank/DDBJ whole genome shotgun (WGS) entry which is preliminary data.</text>
</comment>
<dbReference type="AlphaFoldDB" id="A0A366EMZ3"/>
<dbReference type="EMBL" id="QNRK01000042">
    <property type="protein sequence ID" value="RBP03797.1"/>
    <property type="molecule type" value="Genomic_DNA"/>
</dbReference>
<name>A0A366EMZ3_9HYPH</name>
<organism evidence="1 2">
    <name type="scientific">Roseiarcus fermentans</name>
    <dbReference type="NCBI Taxonomy" id="1473586"/>
    <lineage>
        <taxon>Bacteria</taxon>
        <taxon>Pseudomonadati</taxon>
        <taxon>Pseudomonadota</taxon>
        <taxon>Alphaproteobacteria</taxon>
        <taxon>Hyphomicrobiales</taxon>
        <taxon>Roseiarcaceae</taxon>
        <taxon>Roseiarcus</taxon>
    </lineage>
</organism>
<dbReference type="Proteomes" id="UP000253529">
    <property type="component" value="Unassembled WGS sequence"/>
</dbReference>
<accession>A0A366EMZ3</accession>
<keyword evidence="2" id="KW-1185">Reference proteome</keyword>
<dbReference type="OrthoDB" id="1551260at2"/>
<evidence type="ECO:0000313" key="1">
    <source>
        <dbReference type="EMBL" id="RBP03797.1"/>
    </source>
</evidence>